<evidence type="ECO:0000256" key="1">
    <source>
        <dbReference type="SAM" id="Phobius"/>
    </source>
</evidence>
<keyword evidence="1" id="KW-0472">Membrane</keyword>
<evidence type="ECO:0000256" key="2">
    <source>
        <dbReference type="SAM" id="SignalP"/>
    </source>
</evidence>
<dbReference type="EMBL" id="LNIX01000013">
    <property type="protein sequence ID" value="OXA47444.1"/>
    <property type="molecule type" value="Genomic_DNA"/>
</dbReference>
<keyword evidence="1" id="KW-1133">Transmembrane helix</keyword>
<evidence type="ECO:0000313" key="3">
    <source>
        <dbReference type="EMBL" id="OXA47444.1"/>
    </source>
</evidence>
<dbReference type="AlphaFoldDB" id="A0A226DRI0"/>
<accession>A0A226DRI0</accession>
<feature type="transmembrane region" description="Helical" evidence="1">
    <location>
        <begin position="247"/>
        <end position="266"/>
    </location>
</feature>
<sequence length="301" mass="34173">MFLQLLSFATCVYFTVGYVQEITFYPEPDYGGNATRFQSKEPDVTPYSELLRNVKSYCLQGYWEGYSGTDYTISNTLGFVSPDTTLLCWNRTFPLTMSLRFMGPMETETPSVSIYSGTTYSATGGNERTFTGLSANNFGFVPTFMVFTGRSSWTGFVNDDFSGNSICFSKSELIGYSFLQGWEIRSLVQGCNPKYKSEYWDVDKNMFPNGDSSVIQRYHGNYLKCLLVKWDTVAGRIVLKSQTQQRFVILSIIAHFLATLCRLYFITLYPNDIIKRSEATIGAIEYALTFLVRFDIPVDSV</sequence>
<gene>
    <name evidence="3" type="ORF">Fcan01_17712</name>
</gene>
<keyword evidence="4" id="KW-1185">Reference proteome</keyword>
<comment type="caution">
    <text evidence="3">The sequence shown here is derived from an EMBL/GenBank/DDBJ whole genome shotgun (WGS) entry which is preliminary data.</text>
</comment>
<reference evidence="3 4" key="1">
    <citation type="submission" date="2015-12" db="EMBL/GenBank/DDBJ databases">
        <title>The genome of Folsomia candida.</title>
        <authorList>
            <person name="Faddeeva A."/>
            <person name="Derks M.F."/>
            <person name="Anvar Y."/>
            <person name="Smit S."/>
            <person name="Van Straalen N."/>
            <person name="Roelofs D."/>
        </authorList>
    </citation>
    <scope>NUCLEOTIDE SEQUENCE [LARGE SCALE GENOMIC DNA]</scope>
    <source>
        <strain evidence="3 4">VU population</strain>
        <tissue evidence="3">Whole body</tissue>
    </source>
</reference>
<dbReference type="InterPro" id="IPR011024">
    <property type="entry name" value="G_crystallin-like"/>
</dbReference>
<evidence type="ECO:0000313" key="4">
    <source>
        <dbReference type="Proteomes" id="UP000198287"/>
    </source>
</evidence>
<dbReference type="SUPFAM" id="SSF49695">
    <property type="entry name" value="gamma-Crystallin-like"/>
    <property type="match status" value="1"/>
</dbReference>
<feature type="chain" id="PRO_5012759336" evidence="2">
    <location>
        <begin position="18"/>
        <end position="301"/>
    </location>
</feature>
<name>A0A226DRI0_FOLCA</name>
<keyword evidence="1" id="KW-0812">Transmembrane</keyword>
<proteinExistence type="predicted"/>
<protein>
    <submittedName>
        <fullName evidence="3">Uncharacterized protein</fullName>
    </submittedName>
</protein>
<organism evidence="3 4">
    <name type="scientific">Folsomia candida</name>
    <name type="common">Springtail</name>
    <dbReference type="NCBI Taxonomy" id="158441"/>
    <lineage>
        <taxon>Eukaryota</taxon>
        <taxon>Metazoa</taxon>
        <taxon>Ecdysozoa</taxon>
        <taxon>Arthropoda</taxon>
        <taxon>Hexapoda</taxon>
        <taxon>Collembola</taxon>
        <taxon>Entomobryomorpha</taxon>
        <taxon>Isotomoidea</taxon>
        <taxon>Isotomidae</taxon>
        <taxon>Proisotominae</taxon>
        <taxon>Folsomia</taxon>
    </lineage>
</organism>
<feature type="signal peptide" evidence="2">
    <location>
        <begin position="1"/>
        <end position="17"/>
    </location>
</feature>
<keyword evidence="2" id="KW-0732">Signal</keyword>
<dbReference type="Proteomes" id="UP000198287">
    <property type="component" value="Unassembled WGS sequence"/>
</dbReference>